<dbReference type="SMART" id="SM00871">
    <property type="entry name" value="AraC_E_bind"/>
    <property type="match status" value="1"/>
</dbReference>
<evidence type="ECO:0000313" key="4">
    <source>
        <dbReference type="Proteomes" id="UP000233435"/>
    </source>
</evidence>
<evidence type="ECO:0000259" key="2">
    <source>
        <dbReference type="SMART" id="SM00871"/>
    </source>
</evidence>
<dbReference type="InterPro" id="IPR010499">
    <property type="entry name" value="AraC_E-bd"/>
</dbReference>
<feature type="transmembrane region" description="Helical" evidence="1">
    <location>
        <begin position="6"/>
        <end position="24"/>
    </location>
</feature>
<dbReference type="EMBL" id="PJEO01000011">
    <property type="protein sequence ID" value="PKQ46595.1"/>
    <property type="molecule type" value="Genomic_DNA"/>
</dbReference>
<name>A0A2N3HNR9_9FLAO</name>
<protein>
    <recommendedName>
        <fullName evidence="2">AraC effector-binding domain-containing protein</fullName>
    </recommendedName>
</protein>
<keyword evidence="1" id="KW-0812">Transmembrane</keyword>
<organism evidence="3 4">
    <name type="scientific">Confluentibacter flavum</name>
    <dbReference type="NCBI Taxonomy" id="1909700"/>
    <lineage>
        <taxon>Bacteria</taxon>
        <taxon>Pseudomonadati</taxon>
        <taxon>Bacteroidota</taxon>
        <taxon>Flavobacteriia</taxon>
        <taxon>Flavobacteriales</taxon>
        <taxon>Flavobacteriaceae</taxon>
        <taxon>Confluentibacter</taxon>
    </lineage>
</organism>
<dbReference type="RefSeq" id="WP_106658276.1">
    <property type="nucleotide sequence ID" value="NZ_PJEO01000011.1"/>
</dbReference>
<dbReference type="InterPro" id="IPR011256">
    <property type="entry name" value="Reg_factor_effector_dom_sf"/>
</dbReference>
<keyword evidence="1" id="KW-0472">Membrane</keyword>
<sequence length="302" mass="34987">MNIKFFKYILLLGIILALGWYFFIKGHDYKIIFETTQAPGIVYSTLTGWNNWEPTTNKVVKTISKRPFTNLSQELSISSDSLISIDWVIKRKNDSTTQVTALLTDKNHSFYQKLRVPFFKTDFVKCALSTLKHIKEGLIIHKSEYKLSHVSQSTIPKQYGVYMSLESSLHDKANQMIKHAGVLMQYIRENNIKISGDPFVEVTHWNLQEDTINFDFCFPISKQDSMPISKNIHIKALQEKAALKILFNGNYRVSDRAWFTLLDYAETNHIDIKKLPIEIFKNDPHSGESELTWEAEVYIPIN</sequence>
<dbReference type="Proteomes" id="UP000233435">
    <property type="component" value="Unassembled WGS sequence"/>
</dbReference>
<feature type="domain" description="AraC effector-binding" evidence="2">
    <location>
        <begin position="148"/>
        <end position="302"/>
    </location>
</feature>
<dbReference type="Gene3D" id="3.20.80.10">
    <property type="entry name" value="Regulatory factor, effector binding domain"/>
    <property type="match status" value="1"/>
</dbReference>
<dbReference type="AlphaFoldDB" id="A0A2N3HNR9"/>
<keyword evidence="1" id="KW-1133">Transmembrane helix</keyword>
<dbReference type="OrthoDB" id="1421367at2"/>
<proteinExistence type="predicted"/>
<keyword evidence="4" id="KW-1185">Reference proteome</keyword>
<comment type="caution">
    <text evidence="3">The sequence shown here is derived from an EMBL/GenBank/DDBJ whole genome shotgun (WGS) entry which is preliminary data.</text>
</comment>
<accession>A0A2N3HNR9</accession>
<dbReference type="SUPFAM" id="SSF55136">
    <property type="entry name" value="Probable bacterial effector-binding domain"/>
    <property type="match status" value="1"/>
</dbReference>
<gene>
    <name evidence="3" type="ORF">CSW08_02215</name>
</gene>
<evidence type="ECO:0000313" key="3">
    <source>
        <dbReference type="EMBL" id="PKQ46595.1"/>
    </source>
</evidence>
<evidence type="ECO:0000256" key="1">
    <source>
        <dbReference type="SAM" id="Phobius"/>
    </source>
</evidence>
<reference evidence="3 4" key="1">
    <citation type="submission" date="2017-12" db="EMBL/GenBank/DDBJ databases">
        <title>Confluentibacter flavum sp. nov., isolated from the saline lake.</title>
        <authorList>
            <person name="Yu L."/>
        </authorList>
    </citation>
    <scope>NUCLEOTIDE SEQUENCE [LARGE SCALE GENOMIC DNA]</scope>
    <source>
        <strain evidence="3 4">3B</strain>
    </source>
</reference>